<gene>
    <name evidence="5" type="ORF">HCR03_09860</name>
</gene>
<feature type="domain" description="HTH rpiR-type" evidence="4">
    <location>
        <begin position="1"/>
        <end position="77"/>
    </location>
</feature>
<dbReference type="InterPro" id="IPR000281">
    <property type="entry name" value="HTH_RpiR"/>
</dbReference>
<dbReference type="InterPro" id="IPR036388">
    <property type="entry name" value="WH-like_DNA-bd_sf"/>
</dbReference>
<evidence type="ECO:0000256" key="2">
    <source>
        <dbReference type="ARBA" id="ARBA00023125"/>
    </source>
</evidence>
<dbReference type="InterPro" id="IPR046348">
    <property type="entry name" value="SIS_dom_sf"/>
</dbReference>
<dbReference type="Pfam" id="PF01418">
    <property type="entry name" value="HTH_6"/>
    <property type="match status" value="1"/>
</dbReference>
<name>A0A7G8T660_9FIRM</name>
<accession>A0A7G8T660</accession>
<evidence type="ECO:0000313" key="6">
    <source>
        <dbReference type="Proteomes" id="UP000515909"/>
    </source>
</evidence>
<dbReference type="PANTHER" id="PTHR30514">
    <property type="entry name" value="GLUCOKINASE"/>
    <property type="match status" value="1"/>
</dbReference>
<dbReference type="InterPro" id="IPR001347">
    <property type="entry name" value="SIS_dom"/>
</dbReference>
<protein>
    <submittedName>
        <fullName evidence="5">MurR/RpiR family transcriptional regulator</fullName>
    </submittedName>
</protein>
<dbReference type="EMBL" id="CP060286">
    <property type="protein sequence ID" value="QNK39101.1"/>
    <property type="molecule type" value="Genomic_DNA"/>
</dbReference>
<evidence type="ECO:0000256" key="1">
    <source>
        <dbReference type="ARBA" id="ARBA00023015"/>
    </source>
</evidence>
<keyword evidence="2" id="KW-0238">DNA-binding</keyword>
<dbReference type="Proteomes" id="UP000515909">
    <property type="component" value="Chromosome"/>
</dbReference>
<dbReference type="InterPro" id="IPR009057">
    <property type="entry name" value="Homeodomain-like_sf"/>
</dbReference>
<dbReference type="SUPFAM" id="SSF46689">
    <property type="entry name" value="Homeodomain-like"/>
    <property type="match status" value="1"/>
</dbReference>
<dbReference type="GO" id="GO:1901135">
    <property type="term" value="P:carbohydrate derivative metabolic process"/>
    <property type="evidence" value="ECO:0007669"/>
    <property type="project" value="InterPro"/>
</dbReference>
<proteinExistence type="predicted"/>
<reference evidence="5 6" key="1">
    <citation type="submission" date="2020-08" db="EMBL/GenBank/DDBJ databases">
        <title>The isolate Caproiciproducens sp. 7D4C2 produces n-caproate at mildly acidic conditions from hexoses: genome and rBOX comparison with related strains and chain-elongating bacteria.</title>
        <authorList>
            <person name="Esquivel-Elizondo S."/>
            <person name="Bagci C."/>
            <person name="Temovska M."/>
            <person name="Jeon B.S."/>
            <person name="Bessarab I."/>
            <person name="Williams R.B.H."/>
            <person name="Huson D.H."/>
            <person name="Angenent L.T."/>
        </authorList>
    </citation>
    <scope>NUCLEOTIDE SEQUENCE [LARGE SCALE GENOMIC DNA]</scope>
    <source>
        <strain evidence="5 6">7D4C2</strain>
    </source>
</reference>
<dbReference type="CDD" id="cd05013">
    <property type="entry name" value="SIS_RpiR"/>
    <property type="match status" value="1"/>
</dbReference>
<dbReference type="RefSeq" id="WP_187034136.1">
    <property type="nucleotide sequence ID" value="NZ_CP060286.1"/>
</dbReference>
<dbReference type="InterPro" id="IPR047640">
    <property type="entry name" value="RpiR-like"/>
</dbReference>
<evidence type="ECO:0000256" key="3">
    <source>
        <dbReference type="ARBA" id="ARBA00023163"/>
    </source>
</evidence>
<dbReference type="GO" id="GO:0003677">
    <property type="term" value="F:DNA binding"/>
    <property type="evidence" value="ECO:0007669"/>
    <property type="project" value="UniProtKB-KW"/>
</dbReference>
<evidence type="ECO:0000259" key="4">
    <source>
        <dbReference type="PROSITE" id="PS51071"/>
    </source>
</evidence>
<dbReference type="Gene3D" id="1.10.10.10">
    <property type="entry name" value="Winged helix-like DNA-binding domain superfamily/Winged helix DNA-binding domain"/>
    <property type="match status" value="1"/>
</dbReference>
<dbReference type="SUPFAM" id="SSF53697">
    <property type="entry name" value="SIS domain"/>
    <property type="match status" value="1"/>
</dbReference>
<dbReference type="KEGG" id="cfem:HCR03_09860"/>
<dbReference type="GO" id="GO:0003700">
    <property type="term" value="F:DNA-binding transcription factor activity"/>
    <property type="evidence" value="ECO:0007669"/>
    <property type="project" value="InterPro"/>
</dbReference>
<dbReference type="GO" id="GO:0097367">
    <property type="term" value="F:carbohydrate derivative binding"/>
    <property type="evidence" value="ECO:0007669"/>
    <property type="project" value="InterPro"/>
</dbReference>
<sequence>MDIFQQMERCKKDFTPREKEIYEIFTSEPDVIAQNTTVAIAARYGVAQSAISRFCQKIGFNSFGDFRMALALSMSSHAFSAPQEQADWGRVEYMCDLVRATREMLPDSLLHSFSAKIIQADRIYIAGTGRSGIPARLLAIQLVQLCRPCFYIEPGLEVETLHIMRSGDFVVLFSAQNPTHKDFLTMASDVSPSRRPQTLLVTQSLKHPLYKMVDEVVCLPTWNTQHYPYSIENTTSSFVFCDLLTAEITKDLTVSEENP</sequence>
<keyword evidence="1" id="KW-0805">Transcription regulation</keyword>
<dbReference type="Pfam" id="PF01380">
    <property type="entry name" value="SIS"/>
    <property type="match status" value="1"/>
</dbReference>
<keyword evidence="3" id="KW-0804">Transcription</keyword>
<dbReference type="PANTHER" id="PTHR30514:SF1">
    <property type="entry name" value="HTH-TYPE TRANSCRIPTIONAL REGULATOR HEXR-RELATED"/>
    <property type="match status" value="1"/>
</dbReference>
<dbReference type="AlphaFoldDB" id="A0A7G8T660"/>
<evidence type="ECO:0000313" key="5">
    <source>
        <dbReference type="EMBL" id="QNK39101.1"/>
    </source>
</evidence>
<dbReference type="InterPro" id="IPR035472">
    <property type="entry name" value="RpiR-like_SIS"/>
</dbReference>
<dbReference type="Gene3D" id="3.40.50.10490">
    <property type="entry name" value="Glucose-6-phosphate isomerase like protein, domain 1"/>
    <property type="match status" value="1"/>
</dbReference>
<dbReference type="PROSITE" id="PS51071">
    <property type="entry name" value="HTH_RPIR"/>
    <property type="match status" value="1"/>
</dbReference>
<organism evidence="5 6">
    <name type="scientific">Caproicibacter fermentans</name>
    <dbReference type="NCBI Taxonomy" id="2576756"/>
    <lineage>
        <taxon>Bacteria</taxon>
        <taxon>Bacillati</taxon>
        <taxon>Bacillota</taxon>
        <taxon>Clostridia</taxon>
        <taxon>Eubacteriales</taxon>
        <taxon>Acutalibacteraceae</taxon>
        <taxon>Caproicibacter</taxon>
    </lineage>
</organism>